<gene>
    <name evidence="1" type="ORF">Pme01_43100</name>
</gene>
<proteinExistence type="predicted"/>
<name>A0A8J3TDD6_9ACTN</name>
<keyword evidence="2" id="KW-1185">Reference proteome</keyword>
<comment type="caution">
    <text evidence="1">The sequence shown here is derived from an EMBL/GenBank/DDBJ whole genome shotgun (WGS) entry which is preliminary data.</text>
</comment>
<protein>
    <submittedName>
        <fullName evidence="1">Uncharacterized protein</fullName>
    </submittedName>
</protein>
<accession>A0A8J3TDD6</accession>
<dbReference type="AlphaFoldDB" id="A0A8J3TDD6"/>
<dbReference type="GO" id="GO:0006355">
    <property type="term" value="P:regulation of DNA-templated transcription"/>
    <property type="evidence" value="ECO:0007669"/>
    <property type="project" value="InterPro"/>
</dbReference>
<evidence type="ECO:0000313" key="2">
    <source>
        <dbReference type="Proteomes" id="UP000599074"/>
    </source>
</evidence>
<dbReference type="Proteomes" id="UP000599074">
    <property type="component" value="Unassembled WGS sequence"/>
</dbReference>
<reference evidence="1" key="1">
    <citation type="submission" date="2021-01" db="EMBL/GenBank/DDBJ databases">
        <title>Whole genome shotgun sequence of Planosporangium mesophilum NBRC 109066.</title>
        <authorList>
            <person name="Komaki H."/>
            <person name="Tamura T."/>
        </authorList>
    </citation>
    <scope>NUCLEOTIDE SEQUENCE</scope>
    <source>
        <strain evidence="1">NBRC 109066</strain>
    </source>
</reference>
<dbReference type="SUPFAM" id="SSF47598">
    <property type="entry name" value="Ribbon-helix-helix"/>
    <property type="match status" value="1"/>
</dbReference>
<evidence type="ECO:0000313" key="1">
    <source>
        <dbReference type="EMBL" id="GII24713.1"/>
    </source>
</evidence>
<sequence>MNSMDREGLPGGDEYAEAVGDWLDGVDLAGSTTEPSEPVALPPADAPVSVVRPVRLPYEVHEMVKALAQARGVTMSDLIREWVQAGLAAAGTVPDPVTELRRGLDSAQRALDQLAARGVRDAA</sequence>
<dbReference type="InterPro" id="IPR010985">
    <property type="entry name" value="Ribbon_hlx_hlx"/>
</dbReference>
<dbReference type="EMBL" id="BOON01000040">
    <property type="protein sequence ID" value="GII24713.1"/>
    <property type="molecule type" value="Genomic_DNA"/>
</dbReference>
<organism evidence="1 2">
    <name type="scientific">Planosporangium mesophilum</name>
    <dbReference type="NCBI Taxonomy" id="689768"/>
    <lineage>
        <taxon>Bacteria</taxon>
        <taxon>Bacillati</taxon>
        <taxon>Actinomycetota</taxon>
        <taxon>Actinomycetes</taxon>
        <taxon>Micromonosporales</taxon>
        <taxon>Micromonosporaceae</taxon>
        <taxon>Planosporangium</taxon>
    </lineage>
</organism>